<dbReference type="EMBL" id="AZEH01000039">
    <property type="protein sequence ID" value="KRL04561.1"/>
    <property type="molecule type" value="Genomic_DNA"/>
</dbReference>
<dbReference type="OrthoDB" id="9791827at2"/>
<evidence type="ECO:0000313" key="1">
    <source>
        <dbReference type="EMBL" id="KRL04561.1"/>
    </source>
</evidence>
<keyword evidence="2" id="KW-1185">Reference proteome</keyword>
<accession>A0A0R1M9F5</accession>
<dbReference type="PATRIC" id="fig|1423777.3.peg.1743"/>
<protein>
    <submittedName>
        <fullName evidence="1">Uncharacterized protein</fullName>
    </submittedName>
</protein>
<name>A0A0R1M9F5_9LACO</name>
<evidence type="ECO:0000313" key="2">
    <source>
        <dbReference type="Proteomes" id="UP000051686"/>
    </source>
</evidence>
<dbReference type="InterPro" id="IPR029465">
    <property type="entry name" value="ATPgrasp_TupA"/>
</dbReference>
<dbReference type="Pfam" id="PF14305">
    <property type="entry name" value="ATPgrasp_TupA"/>
    <property type="match status" value="1"/>
</dbReference>
<dbReference type="STRING" id="1423777.FD46_GL001692"/>
<dbReference type="Proteomes" id="UP000051686">
    <property type="component" value="Unassembled WGS sequence"/>
</dbReference>
<reference evidence="1 2" key="1">
    <citation type="journal article" date="2015" name="Genome Announc.">
        <title>Expanding the biotechnology potential of lactobacilli through comparative genomics of 213 strains and associated genera.</title>
        <authorList>
            <person name="Sun Z."/>
            <person name="Harris H.M."/>
            <person name="McCann A."/>
            <person name="Guo C."/>
            <person name="Argimon S."/>
            <person name="Zhang W."/>
            <person name="Yang X."/>
            <person name="Jeffery I.B."/>
            <person name="Cooney J.C."/>
            <person name="Kagawa T.F."/>
            <person name="Liu W."/>
            <person name="Song Y."/>
            <person name="Salvetti E."/>
            <person name="Wrobel A."/>
            <person name="Rasinkangas P."/>
            <person name="Parkhill J."/>
            <person name="Rea M.C."/>
            <person name="O'Sullivan O."/>
            <person name="Ritari J."/>
            <person name="Douillard F.P."/>
            <person name="Paul Ross R."/>
            <person name="Yang R."/>
            <person name="Briner A.E."/>
            <person name="Felis G.E."/>
            <person name="de Vos W.M."/>
            <person name="Barrangou R."/>
            <person name="Klaenhammer T.R."/>
            <person name="Caufield P.W."/>
            <person name="Cui Y."/>
            <person name="Zhang H."/>
            <person name="O'Toole P.W."/>
        </authorList>
    </citation>
    <scope>NUCLEOTIDE SEQUENCE [LARGE SCALE GENOMIC DNA]</scope>
    <source>
        <strain evidence="1 2">DSM 19972</strain>
    </source>
</reference>
<sequence length="290" mass="34101">MLKQDLYQNGLRFLTILNPSWNVKFSFKHILKNRIDLKNPKTFNEKICWLKLYDYPNNQLVIDCTDKVKVRDYVRKKGLDNILNEVYQVCDSPEEIDFEKLPDEYAIKWNNDYGSTILCKKKTEAEIEKEKRKLNKLGNRKFFLNTAELHYSKIKPKIIAEKYLNDDSQTDLYDYKVYCFNGVPSFIMVCLERQSGHARFYYYDTDWNFLRLNIDGKKAAEDFSLPKPACLAELLRAAQILSENFKFVRSDFYIVNNKPVFGELTFSPSAGLDDDLEGDLDTLLTEHLIL</sequence>
<organism evidence="1 2">
    <name type="scientific">Liquorilactobacillus oeni DSM 19972</name>
    <dbReference type="NCBI Taxonomy" id="1423777"/>
    <lineage>
        <taxon>Bacteria</taxon>
        <taxon>Bacillati</taxon>
        <taxon>Bacillota</taxon>
        <taxon>Bacilli</taxon>
        <taxon>Lactobacillales</taxon>
        <taxon>Lactobacillaceae</taxon>
        <taxon>Liquorilactobacillus</taxon>
    </lineage>
</organism>
<dbReference type="RefSeq" id="WP_057896521.1">
    <property type="nucleotide sequence ID" value="NZ_AZEH01000039.1"/>
</dbReference>
<dbReference type="AlphaFoldDB" id="A0A0R1M9F5"/>
<comment type="caution">
    <text evidence="1">The sequence shown here is derived from an EMBL/GenBank/DDBJ whole genome shotgun (WGS) entry which is preliminary data.</text>
</comment>
<gene>
    <name evidence="1" type="ORF">FD46_GL001692</name>
</gene>
<proteinExistence type="predicted"/>